<evidence type="ECO:0000259" key="5">
    <source>
        <dbReference type="Pfam" id="PF00151"/>
    </source>
</evidence>
<proteinExistence type="inferred from homology"/>
<dbReference type="InterPro" id="IPR000734">
    <property type="entry name" value="TAG_lipase"/>
</dbReference>
<comment type="similarity">
    <text evidence="2 4">Belongs to the AB hydrolase superfamily. Lipase family.</text>
</comment>
<dbReference type="Pfam" id="PF00151">
    <property type="entry name" value="Lipase"/>
    <property type="match status" value="1"/>
</dbReference>
<evidence type="ECO:0000256" key="1">
    <source>
        <dbReference type="ARBA" id="ARBA00004613"/>
    </source>
</evidence>
<comment type="caution">
    <text evidence="6">The sequence shown here is derived from an EMBL/GenBank/DDBJ whole genome shotgun (WGS) entry which is preliminary data.</text>
</comment>
<evidence type="ECO:0000256" key="3">
    <source>
        <dbReference type="ARBA" id="ARBA00022525"/>
    </source>
</evidence>
<dbReference type="PANTHER" id="PTHR11610">
    <property type="entry name" value="LIPASE"/>
    <property type="match status" value="1"/>
</dbReference>
<gene>
    <name evidence="6" type="ORF">QE152_g5644</name>
</gene>
<accession>A0AAW1MNM9</accession>
<organism evidence="6 7">
    <name type="scientific">Popillia japonica</name>
    <name type="common">Japanese beetle</name>
    <dbReference type="NCBI Taxonomy" id="7064"/>
    <lineage>
        <taxon>Eukaryota</taxon>
        <taxon>Metazoa</taxon>
        <taxon>Ecdysozoa</taxon>
        <taxon>Arthropoda</taxon>
        <taxon>Hexapoda</taxon>
        <taxon>Insecta</taxon>
        <taxon>Pterygota</taxon>
        <taxon>Neoptera</taxon>
        <taxon>Endopterygota</taxon>
        <taxon>Coleoptera</taxon>
        <taxon>Polyphaga</taxon>
        <taxon>Scarabaeiformia</taxon>
        <taxon>Scarabaeidae</taxon>
        <taxon>Rutelinae</taxon>
        <taxon>Popillia</taxon>
    </lineage>
</organism>
<dbReference type="GO" id="GO:0005615">
    <property type="term" value="C:extracellular space"/>
    <property type="evidence" value="ECO:0007669"/>
    <property type="project" value="TreeGrafter"/>
</dbReference>
<dbReference type="PANTHER" id="PTHR11610:SF173">
    <property type="entry name" value="LIPASE DOMAIN-CONTAINING PROTEIN-RELATED"/>
    <property type="match status" value="1"/>
</dbReference>
<protein>
    <submittedName>
        <fullName evidence="6">Lipase</fullName>
    </submittedName>
</protein>
<evidence type="ECO:0000313" key="6">
    <source>
        <dbReference type="EMBL" id="KAK9746991.1"/>
    </source>
</evidence>
<keyword evidence="7" id="KW-1185">Reference proteome</keyword>
<dbReference type="SUPFAM" id="SSF53474">
    <property type="entry name" value="alpha/beta-Hydrolases"/>
    <property type="match status" value="1"/>
</dbReference>
<dbReference type="InterPro" id="IPR013818">
    <property type="entry name" value="Lipase"/>
</dbReference>
<dbReference type="AlphaFoldDB" id="A0AAW1MNM9"/>
<dbReference type="Proteomes" id="UP001458880">
    <property type="component" value="Unassembled WGS sequence"/>
</dbReference>
<dbReference type="InterPro" id="IPR029058">
    <property type="entry name" value="AB_hydrolase_fold"/>
</dbReference>
<dbReference type="GO" id="GO:0017171">
    <property type="term" value="F:serine hydrolase activity"/>
    <property type="evidence" value="ECO:0007669"/>
    <property type="project" value="TreeGrafter"/>
</dbReference>
<dbReference type="GO" id="GO:0016042">
    <property type="term" value="P:lipid catabolic process"/>
    <property type="evidence" value="ECO:0007669"/>
    <property type="project" value="TreeGrafter"/>
</dbReference>
<dbReference type="GO" id="GO:0016298">
    <property type="term" value="F:lipase activity"/>
    <property type="evidence" value="ECO:0007669"/>
    <property type="project" value="InterPro"/>
</dbReference>
<evidence type="ECO:0000256" key="4">
    <source>
        <dbReference type="RuleBase" id="RU004262"/>
    </source>
</evidence>
<dbReference type="PRINTS" id="PR00821">
    <property type="entry name" value="TAGLIPASE"/>
</dbReference>
<sequence>MFLQIVSAFASLSDGSIRFLFYNNKNNNFIEIENKNLQNIDLNPLTPLKVLCHGLAGSSSIDWYKPVAEAYGRHKDCNIIAVNWAYYAVRGYLKAIYVTQEIGSLVGELIINAIKIFELQLEEVHVIGHSLGSHIAGFSGKYIYNQEKRKLGRITGLDPAGPLYNFVTQDKRLSAEDALFVDIIHTNTGVLGIAASIGDMDFYPDGGVYQNRCEVSESECSHNMVLRYFIDSIQENTFEAVLCESYVNFTAGYCRNNSKSFMGDGCELTVKGNYFLEIDHGL</sequence>
<dbReference type="EMBL" id="JASPKY010000035">
    <property type="protein sequence ID" value="KAK9746991.1"/>
    <property type="molecule type" value="Genomic_DNA"/>
</dbReference>
<evidence type="ECO:0000256" key="2">
    <source>
        <dbReference type="ARBA" id="ARBA00010701"/>
    </source>
</evidence>
<evidence type="ECO:0000313" key="7">
    <source>
        <dbReference type="Proteomes" id="UP001458880"/>
    </source>
</evidence>
<comment type="subcellular location">
    <subcellularLocation>
        <location evidence="1">Secreted</location>
    </subcellularLocation>
</comment>
<keyword evidence="3" id="KW-0964">Secreted</keyword>
<dbReference type="Gene3D" id="3.40.50.1820">
    <property type="entry name" value="alpha/beta hydrolase"/>
    <property type="match status" value="1"/>
</dbReference>
<reference evidence="6 7" key="1">
    <citation type="journal article" date="2024" name="BMC Genomics">
        <title>De novo assembly and annotation of Popillia japonica's genome with initial clues to its potential as an invasive pest.</title>
        <authorList>
            <person name="Cucini C."/>
            <person name="Boschi S."/>
            <person name="Funari R."/>
            <person name="Cardaioli E."/>
            <person name="Iannotti N."/>
            <person name="Marturano G."/>
            <person name="Paoli F."/>
            <person name="Bruttini M."/>
            <person name="Carapelli A."/>
            <person name="Frati F."/>
            <person name="Nardi F."/>
        </authorList>
    </citation>
    <scope>NUCLEOTIDE SEQUENCE [LARGE SCALE GENOMIC DNA]</scope>
    <source>
        <strain evidence="6">DMR45628</strain>
    </source>
</reference>
<feature type="domain" description="Lipase" evidence="5">
    <location>
        <begin position="11"/>
        <end position="259"/>
    </location>
</feature>
<name>A0AAW1MNM9_POPJA</name>